<dbReference type="PROSITE" id="PS00107">
    <property type="entry name" value="PROTEIN_KINASE_ATP"/>
    <property type="match status" value="1"/>
</dbReference>
<dbReference type="InterPro" id="IPR033701">
    <property type="entry name" value="POLO_box_1"/>
</dbReference>
<dbReference type="FunFam" id="3.30.200.20:FF:000042">
    <property type="entry name" value="Aurora kinase A"/>
    <property type="match status" value="1"/>
</dbReference>
<feature type="domain" description="Protein kinase" evidence="9">
    <location>
        <begin position="33"/>
        <end position="290"/>
    </location>
</feature>
<dbReference type="GO" id="GO:0005524">
    <property type="term" value="F:ATP binding"/>
    <property type="evidence" value="ECO:0007669"/>
    <property type="project" value="UniProtKB-UniRule"/>
</dbReference>
<evidence type="ECO:0000259" key="9">
    <source>
        <dbReference type="PROSITE" id="PS50011"/>
    </source>
</evidence>
<dbReference type="EC" id="2.7.11.21" evidence="8"/>
<dbReference type="Proteomes" id="UP000179807">
    <property type="component" value="Unassembled WGS sequence"/>
</dbReference>
<sequence length="535" mass="61906">MSGEKEKKDKFENLPPIPRKLIKPTGDGTNLTYNLTRRLGCGGFAVVYEAEEEETGRNVALKCISKIRFNDDSKFKRKIMSEIEIHRNLNNENIIDFLGVFQDDDYIYITLELCTKGNLLEYLRKDPPFSEKKTSQIVKLMLNALIYLHSNGIIHHDVKLQNFLINEMAQLKLCDFGLSLNMNRKRKHHHSSICGTPGYISPEIVQREKIITAAVDIWALGVCTFLMLTAKQPFHHGDRQETYQNIKDINYKWPKTPLVSDVAKSFIEAIFQKDPSKRPTASELLNHPFITNNEGDNEDENLNAKRYNGWYEESSIPASSSSIPEDEPDTNINVNNTAPIVRLPQNAVKMWCDYTSKYGLAYILYNGQYGAVFNDNTQLAMDSQTRYVQYYSGPNVKTHQTYYYRDIDFSPVKKKMIIIQRLAQELKKCSQLPDVNQSDDSTDSTENVYQIELPRVKSWHKSQEGILFRFNNKDIQANFKDKTKIFLQSNTKTLFYVSGDSTVQLPITDLTDHTKYHEIRTHFYYVKKMVKEMNV</sequence>
<keyword evidence="2 8" id="KW-0808">Transferase</keyword>
<dbReference type="Pfam" id="PF00069">
    <property type="entry name" value="Pkinase"/>
    <property type="match status" value="1"/>
</dbReference>
<feature type="binding site" evidence="7">
    <location>
        <position position="62"/>
    </location>
    <ligand>
        <name>ATP</name>
        <dbReference type="ChEBI" id="CHEBI:30616"/>
    </ligand>
</feature>
<dbReference type="RefSeq" id="XP_068370141.1">
    <property type="nucleotide sequence ID" value="XM_068496792.1"/>
</dbReference>
<evidence type="ECO:0000256" key="4">
    <source>
        <dbReference type="ARBA" id="ARBA00022741"/>
    </source>
</evidence>
<feature type="domain" description="POLO box" evidence="10">
    <location>
        <begin position="455"/>
        <end position="535"/>
    </location>
</feature>
<protein>
    <recommendedName>
        <fullName evidence="8">Serine/threonine-protein kinase PLK</fullName>
        <ecNumber evidence="8">2.7.11.21</ecNumber>
    </recommendedName>
    <alternativeName>
        <fullName evidence="8">Polo-like kinase</fullName>
    </alternativeName>
</protein>
<evidence type="ECO:0000256" key="2">
    <source>
        <dbReference type="ARBA" id="ARBA00022679"/>
    </source>
</evidence>
<dbReference type="PROSITE" id="PS50011">
    <property type="entry name" value="PROTEIN_KINASE_DOM"/>
    <property type="match status" value="1"/>
</dbReference>
<dbReference type="PANTHER" id="PTHR24345">
    <property type="entry name" value="SERINE/THREONINE-PROTEIN KINASE PLK"/>
    <property type="match status" value="1"/>
</dbReference>
<evidence type="ECO:0000256" key="6">
    <source>
        <dbReference type="ARBA" id="ARBA00022840"/>
    </source>
</evidence>
<dbReference type="InterPro" id="IPR033695">
    <property type="entry name" value="POLO_box_2"/>
</dbReference>
<dbReference type="SMART" id="SM00220">
    <property type="entry name" value="S_TKc"/>
    <property type="match status" value="1"/>
</dbReference>
<keyword evidence="4 7" id="KW-0547">Nucleotide-binding</keyword>
<dbReference type="FunFam" id="1.10.510.10:FF:000571">
    <property type="entry name" value="Maternal embryonic leucine zipper kinase"/>
    <property type="match status" value="1"/>
</dbReference>
<reference evidence="11" key="1">
    <citation type="submission" date="2016-10" db="EMBL/GenBank/DDBJ databases">
        <authorList>
            <person name="Benchimol M."/>
            <person name="Almeida L.G."/>
            <person name="Vasconcelos A.T."/>
            <person name="Perreira-Neves A."/>
            <person name="Rosa I.A."/>
            <person name="Tasca T."/>
            <person name="Bogo M.R."/>
            <person name="de Souza W."/>
        </authorList>
    </citation>
    <scope>NUCLEOTIDE SEQUENCE [LARGE SCALE GENOMIC DNA]</scope>
    <source>
        <strain evidence="11">K</strain>
    </source>
</reference>
<dbReference type="AlphaFoldDB" id="A0A1J4L4Z6"/>
<feature type="domain" description="POLO box" evidence="10">
    <location>
        <begin position="347"/>
        <end position="428"/>
    </location>
</feature>
<evidence type="ECO:0000256" key="5">
    <source>
        <dbReference type="ARBA" id="ARBA00022777"/>
    </source>
</evidence>
<dbReference type="PANTHER" id="PTHR24345:SF0">
    <property type="entry name" value="CELL CYCLE SERINE_THREONINE-PROTEIN KINASE CDC5_MSD2"/>
    <property type="match status" value="1"/>
</dbReference>
<dbReference type="OrthoDB" id="408964at2759"/>
<keyword evidence="12" id="KW-1185">Reference proteome</keyword>
<dbReference type="EMBL" id="MLAK01000046">
    <property type="protein sequence ID" value="OHT17005.1"/>
    <property type="molecule type" value="Genomic_DNA"/>
</dbReference>
<keyword evidence="3" id="KW-0677">Repeat</keyword>
<dbReference type="GO" id="GO:0005634">
    <property type="term" value="C:nucleus"/>
    <property type="evidence" value="ECO:0007669"/>
    <property type="project" value="TreeGrafter"/>
</dbReference>
<organism evidence="11 12">
    <name type="scientific">Tritrichomonas foetus</name>
    <dbReference type="NCBI Taxonomy" id="1144522"/>
    <lineage>
        <taxon>Eukaryota</taxon>
        <taxon>Metamonada</taxon>
        <taxon>Parabasalia</taxon>
        <taxon>Tritrichomonadida</taxon>
        <taxon>Tritrichomonadidae</taxon>
        <taxon>Tritrichomonas</taxon>
    </lineage>
</organism>
<keyword evidence="6 7" id="KW-0067">ATP-binding</keyword>
<dbReference type="InterPro" id="IPR011009">
    <property type="entry name" value="Kinase-like_dom_sf"/>
</dbReference>
<dbReference type="PROSITE" id="PS50078">
    <property type="entry name" value="POLO_BOX"/>
    <property type="match status" value="2"/>
</dbReference>
<keyword evidence="5 8" id="KW-0418">Kinase</keyword>
<dbReference type="Gene3D" id="1.10.510.10">
    <property type="entry name" value="Transferase(Phosphotransferase) domain 1"/>
    <property type="match status" value="1"/>
</dbReference>
<evidence type="ECO:0000256" key="3">
    <source>
        <dbReference type="ARBA" id="ARBA00022737"/>
    </source>
</evidence>
<accession>A0A1J4L4Z6</accession>
<dbReference type="GeneID" id="94831496"/>
<dbReference type="VEuPathDB" id="TrichDB:TRFO_12692"/>
<dbReference type="SUPFAM" id="SSF82615">
    <property type="entry name" value="Polo-box domain"/>
    <property type="match status" value="2"/>
</dbReference>
<dbReference type="CDD" id="cd13118">
    <property type="entry name" value="POLO_box_1"/>
    <property type="match status" value="1"/>
</dbReference>
<dbReference type="Gene3D" id="3.30.1120.30">
    <property type="entry name" value="POLO box domain"/>
    <property type="match status" value="2"/>
</dbReference>
<evidence type="ECO:0000256" key="7">
    <source>
        <dbReference type="PROSITE-ProRule" id="PRU10141"/>
    </source>
</evidence>
<keyword evidence="1 8" id="KW-0723">Serine/threonine-protein kinase</keyword>
<dbReference type="InterPro" id="IPR008271">
    <property type="entry name" value="Ser/Thr_kinase_AS"/>
</dbReference>
<dbReference type="InterPro" id="IPR036947">
    <property type="entry name" value="POLO_box_dom_sf"/>
</dbReference>
<evidence type="ECO:0000313" key="11">
    <source>
        <dbReference type="EMBL" id="OHT17005.1"/>
    </source>
</evidence>
<evidence type="ECO:0000256" key="8">
    <source>
        <dbReference type="RuleBase" id="RU361162"/>
    </source>
</evidence>
<dbReference type="GO" id="GO:0004674">
    <property type="term" value="F:protein serine/threonine kinase activity"/>
    <property type="evidence" value="ECO:0007669"/>
    <property type="project" value="UniProtKB-KW"/>
</dbReference>
<dbReference type="Pfam" id="PF00659">
    <property type="entry name" value="POLO_box"/>
    <property type="match status" value="2"/>
</dbReference>
<evidence type="ECO:0000256" key="1">
    <source>
        <dbReference type="ARBA" id="ARBA00022527"/>
    </source>
</evidence>
<dbReference type="InterPro" id="IPR000719">
    <property type="entry name" value="Prot_kinase_dom"/>
</dbReference>
<dbReference type="PROSITE" id="PS00108">
    <property type="entry name" value="PROTEIN_KINASE_ST"/>
    <property type="match status" value="1"/>
</dbReference>
<dbReference type="SUPFAM" id="SSF56112">
    <property type="entry name" value="Protein kinase-like (PK-like)"/>
    <property type="match status" value="1"/>
</dbReference>
<dbReference type="InterPro" id="IPR017441">
    <property type="entry name" value="Protein_kinase_ATP_BS"/>
</dbReference>
<evidence type="ECO:0000259" key="10">
    <source>
        <dbReference type="PROSITE" id="PS50078"/>
    </source>
</evidence>
<comment type="caution">
    <text evidence="11">The sequence shown here is derived from an EMBL/GenBank/DDBJ whole genome shotgun (WGS) entry which is preliminary data.</text>
</comment>
<gene>
    <name evidence="11" type="ORF">TRFO_12692</name>
</gene>
<comment type="catalytic activity">
    <reaction evidence="8">
        <text>L-threonyl-[protein] + ATP = O-phospho-L-threonyl-[protein] + ADP + H(+)</text>
        <dbReference type="Rhea" id="RHEA:46608"/>
        <dbReference type="Rhea" id="RHEA-COMP:11060"/>
        <dbReference type="Rhea" id="RHEA-COMP:11605"/>
        <dbReference type="ChEBI" id="CHEBI:15378"/>
        <dbReference type="ChEBI" id="CHEBI:30013"/>
        <dbReference type="ChEBI" id="CHEBI:30616"/>
        <dbReference type="ChEBI" id="CHEBI:61977"/>
        <dbReference type="ChEBI" id="CHEBI:456216"/>
        <dbReference type="EC" id="2.7.11.21"/>
    </reaction>
</comment>
<name>A0A1J4L4Z6_9EUKA</name>
<dbReference type="InterPro" id="IPR000959">
    <property type="entry name" value="POLO_box_dom"/>
</dbReference>
<proteinExistence type="inferred from homology"/>
<dbReference type="CDD" id="cd13117">
    <property type="entry name" value="POLO_box_2"/>
    <property type="match status" value="1"/>
</dbReference>
<comment type="similarity">
    <text evidence="8">Belongs to the protein kinase superfamily. Ser/Thr protein kinase family. CDC5/Polo subfamily.</text>
</comment>
<evidence type="ECO:0000313" key="12">
    <source>
        <dbReference type="Proteomes" id="UP000179807"/>
    </source>
</evidence>